<reference evidence="1 2" key="1">
    <citation type="journal article" date="2019" name="Sci. Rep.">
        <title>Orb-weaving spider Araneus ventricosus genome elucidates the spidroin gene catalogue.</title>
        <authorList>
            <person name="Kono N."/>
            <person name="Nakamura H."/>
            <person name="Ohtoshi R."/>
            <person name="Moran D.A.P."/>
            <person name="Shinohara A."/>
            <person name="Yoshida Y."/>
            <person name="Fujiwara M."/>
            <person name="Mori M."/>
            <person name="Tomita M."/>
            <person name="Arakawa K."/>
        </authorList>
    </citation>
    <scope>NUCLEOTIDE SEQUENCE [LARGE SCALE GENOMIC DNA]</scope>
</reference>
<gene>
    <name evidence="1" type="ORF">AVEN_93898_1</name>
</gene>
<dbReference type="AlphaFoldDB" id="A0A4Y2AYM1"/>
<evidence type="ECO:0000313" key="2">
    <source>
        <dbReference type="Proteomes" id="UP000499080"/>
    </source>
</evidence>
<keyword evidence="2" id="KW-1185">Reference proteome</keyword>
<protein>
    <submittedName>
        <fullName evidence="1">Uncharacterized protein</fullName>
    </submittedName>
</protein>
<evidence type="ECO:0000313" key="1">
    <source>
        <dbReference type="EMBL" id="GBL84878.1"/>
    </source>
</evidence>
<accession>A0A4Y2AYM1</accession>
<name>A0A4Y2AYM1_ARAVE</name>
<proteinExistence type="predicted"/>
<dbReference type="Proteomes" id="UP000499080">
    <property type="component" value="Unassembled WGS sequence"/>
</dbReference>
<dbReference type="EMBL" id="BGPR01000039">
    <property type="protein sequence ID" value="GBL84878.1"/>
    <property type="molecule type" value="Genomic_DNA"/>
</dbReference>
<dbReference type="OrthoDB" id="6512704at2759"/>
<comment type="caution">
    <text evidence="1">The sequence shown here is derived from an EMBL/GenBank/DDBJ whole genome shotgun (WGS) entry which is preliminary data.</text>
</comment>
<organism evidence="1 2">
    <name type="scientific">Araneus ventricosus</name>
    <name type="common">Orbweaver spider</name>
    <name type="synonym">Epeira ventricosa</name>
    <dbReference type="NCBI Taxonomy" id="182803"/>
    <lineage>
        <taxon>Eukaryota</taxon>
        <taxon>Metazoa</taxon>
        <taxon>Ecdysozoa</taxon>
        <taxon>Arthropoda</taxon>
        <taxon>Chelicerata</taxon>
        <taxon>Arachnida</taxon>
        <taxon>Araneae</taxon>
        <taxon>Araneomorphae</taxon>
        <taxon>Entelegynae</taxon>
        <taxon>Araneoidea</taxon>
        <taxon>Araneidae</taxon>
        <taxon>Araneus</taxon>
    </lineage>
</organism>
<sequence length="91" mass="10415">MLFPEEAVGKEKRREVRHKDNTSWIAIEQVVRTIKPFKSPYSVARKQFPVVAAEAITIYKIQGGTYEDVAVEYLQDLSEQNFTLPSVDAQN</sequence>